<reference evidence="2" key="1">
    <citation type="journal article" date="2017" name="Nature">
        <title>The sunflower genome provides insights into oil metabolism, flowering and Asterid evolution.</title>
        <authorList>
            <person name="Badouin H."/>
            <person name="Gouzy J."/>
            <person name="Grassa C.J."/>
            <person name="Murat F."/>
            <person name="Staton S.E."/>
            <person name="Cottret L."/>
            <person name="Lelandais-Briere C."/>
            <person name="Owens G.L."/>
            <person name="Carrere S."/>
            <person name="Mayjonade B."/>
            <person name="Legrand L."/>
            <person name="Gill N."/>
            <person name="Kane N.C."/>
            <person name="Bowers J.E."/>
            <person name="Hubner S."/>
            <person name="Bellec A."/>
            <person name="Berard A."/>
            <person name="Berges H."/>
            <person name="Blanchet N."/>
            <person name="Boniface M.C."/>
            <person name="Brunel D."/>
            <person name="Catrice O."/>
            <person name="Chaidir N."/>
            <person name="Claudel C."/>
            <person name="Donnadieu C."/>
            <person name="Faraut T."/>
            <person name="Fievet G."/>
            <person name="Helmstetter N."/>
            <person name="King M."/>
            <person name="Knapp S.J."/>
            <person name="Lai Z."/>
            <person name="Le Paslier M.C."/>
            <person name="Lippi Y."/>
            <person name="Lorenzon L."/>
            <person name="Mandel J.R."/>
            <person name="Marage G."/>
            <person name="Marchand G."/>
            <person name="Marquand E."/>
            <person name="Bret-Mestries E."/>
            <person name="Morien E."/>
            <person name="Nambeesan S."/>
            <person name="Nguyen T."/>
            <person name="Pegot-Espagnet P."/>
            <person name="Pouilly N."/>
            <person name="Raftis F."/>
            <person name="Sallet E."/>
            <person name="Schiex T."/>
            <person name="Thomas J."/>
            <person name="Vandecasteele C."/>
            <person name="Vares D."/>
            <person name="Vear F."/>
            <person name="Vautrin S."/>
            <person name="Crespi M."/>
            <person name="Mangin B."/>
            <person name="Burke J.M."/>
            <person name="Salse J."/>
            <person name="Munos S."/>
            <person name="Vincourt P."/>
            <person name="Rieseberg L.H."/>
            <person name="Langlade N.B."/>
        </authorList>
    </citation>
    <scope>NUCLEOTIDE SEQUENCE</scope>
    <source>
        <tissue evidence="2">Leaves</tissue>
    </source>
</reference>
<gene>
    <name evidence="2" type="ORF">HanXRQr2_Chr14g0663351</name>
</gene>
<evidence type="ECO:0000313" key="3">
    <source>
        <dbReference type="Proteomes" id="UP000215914"/>
    </source>
</evidence>
<dbReference type="PANTHER" id="PTHR34130">
    <property type="entry name" value="OS08G0243800 PROTEIN"/>
    <property type="match status" value="1"/>
</dbReference>
<dbReference type="Proteomes" id="UP000215914">
    <property type="component" value="Unassembled WGS sequence"/>
</dbReference>
<sequence>MEDHMNDIVDTISLSDLQFEDDNIDSSSSSSSSPSSFDQDFLGFFSEKPSPNPSPENIIFCGKIVSSKQPVSKDTTLMFRSTSDSFRFMKTVSKQSTTRSKSVPSLSSSRKSKWHVFMFGFGSGKFPSTMDMSDIKGRQLRRQSTATVEDDKEESVGRRSGKKGWWVLVDVLGCSSGYERDTMVVI</sequence>
<keyword evidence="3" id="KW-1185">Reference proteome</keyword>
<dbReference type="PANTHER" id="PTHR34130:SF5">
    <property type="entry name" value="OS08G0243800 PROTEIN"/>
    <property type="match status" value="1"/>
</dbReference>
<dbReference type="Gramene" id="mRNA:HanXRQr2_Chr14g0663351">
    <property type="protein sequence ID" value="CDS:HanXRQr2_Chr14g0663351.1"/>
    <property type="gene ID" value="HanXRQr2_Chr14g0663351"/>
</dbReference>
<comment type="caution">
    <text evidence="2">The sequence shown here is derived from an EMBL/GenBank/DDBJ whole genome shotgun (WGS) entry which is preliminary data.</text>
</comment>
<protein>
    <submittedName>
        <fullName evidence="2">Uncharacterized protein</fullName>
    </submittedName>
</protein>
<evidence type="ECO:0000313" key="2">
    <source>
        <dbReference type="EMBL" id="KAF5770790.1"/>
    </source>
</evidence>
<proteinExistence type="predicted"/>
<evidence type="ECO:0000256" key="1">
    <source>
        <dbReference type="SAM" id="MobiDB-lite"/>
    </source>
</evidence>
<feature type="compositionally biased region" description="Low complexity" evidence="1">
    <location>
        <begin position="26"/>
        <end position="36"/>
    </location>
</feature>
<organism evidence="2 3">
    <name type="scientific">Helianthus annuus</name>
    <name type="common">Common sunflower</name>
    <dbReference type="NCBI Taxonomy" id="4232"/>
    <lineage>
        <taxon>Eukaryota</taxon>
        <taxon>Viridiplantae</taxon>
        <taxon>Streptophyta</taxon>
        <taxon>Embryophyta</taxon>
        <taxon>Tracheophyta</taxon>
        <taxon>Spermatophyta</taxon>
        <taxon>Magnoliopsida</taxon>
        <taxon>eudicotyledons</taxon>
        <taxon>Gunneridae</taxon>
        <taxon>Pentapetalae</taxon>
        <taxon>asterids</taxon>
        <taxon>campanulids</taxon>
        <taxon>Asterales</taxon>
        <taxon>Asteraceae</taxon>
        <taxon>Asteroideae</taxon>
        <taxon>Heliantheae alliance</taxon>
        <taxon>Heliantheae</taxon>
        <taxon>Helianthus</taxon>
    </lineage>
</organism>
<dbReference type="EMBL" id="MNCJ02000329">
    <property type="protein sequence ID" value="KAF5770790.1"/>
    <property type="molecule type" value="Genomic_DNA"/>
</dbReference>
<dbReference type="AlphaFoldDB" id="A0A9K3EBE2"/>
<accession>A0A9K3EBE2</accession>
<reference evidence="2" key="2">
    <citation type="submission" date="2020-06" db="EMBL/GenBank/DDBJ databases">
        <title>Helianthus annuus Genome sequencing and assembly Release 2.</title>
        <authorList>
            <person name="Gouzy J."/>
            <person name="Langlade N."/>
            <person name="Munos S."/>
        </authorList>
    </citation>
    <scope>NUCLEOTIDE SEQUENCE</scope>
    <source>
        <tissue evidence="2">Leaves</tissue>
    </source>
</reference>
<name>A0A9K3EBE2_HELAN</name>
<feature type="region of interest" description="Disordered" evidence="1">
    <location>
        <begin position="22"/>
        <end position="50"/>
    </location>
</feature>